<evidence type="ECO:0000313" key="2">
    <source>
        <dbReference type="EMBL" id="KAL3323801.1"/>
    </source>
</evidence>
<feature type="compositionally biased region" description="Basic and acidic residues" evidence="1">
    <location>
        <begin position="49"/>
        <end position="63"/>
    </location>
</feature>
<dbReference type="Proteomes" id="UP001627284">
    <property type="component" value="Unassembled WGS sequence"/>
</dbReference>
<organism evidence="2 3">
    <name type="scientific">Solanum stoloniferum</name>
    <dbReference type="NCBI Taxonomy" id="62892"/>
    <lineage>
        <taxon>Eukaryota</taxon>
        <taxon>Viridiplantae</taxon>
        <taxon>Streptophyta</taxon>
        <taxon>Embryophyta</taxon>
        <taxon>Tracheophyta</taxon>
        <taxon>Spermatophyta</taxon>
        <taxon>Magnoliopsida</taxon>
        <taxon>eudicotyledons</taxon>
        <taxon>Gunneridae</taxon>
        <taxon>Pentapetalae</taxon>
        <taxon>asterids</taxon>
        <taxon>lamiids</taxon>
        <taxon>Solanales</taxon>
        <taxon>Solanaceae</taxon>
        <taxon>Solanoideae</taxon>
        <taxon>Solaneae</taxon>
        <taxon>Solanum</taxon>
    </lineage>
</organism>
<name>A0ABD2QYS0_9SOLN</name>
<evidence type="ECO:0000256" key="1">
    <source>
        <dbReference type="SAM" id="MobiDB-lite"/>
    </source>
</evidence>
<dbReference type="EMBL" id="JBJKTR010000023">
    <property type="protein sequence ID" value="KAL3323801.1"/>
    <property type="molecule type" value="Genomic_DNA"/>
</dbReference>
<comment type="caution">
    <text evidence="2">The sequence shown here is derived from an EMBL/GenBank/DDBJ whole genome shotgun (WGS) entry which is preliminary data.</text>
</comment>
<evidence type="ECO:0000313" key="3">
    <source>
        <dbReference type="Proteomes" id="UP001627284"/>
    </source>
</evidence>
<gene>
    <name evidence="2" type="ORF">AABB24_038123</name>
</gene>
<accession>A0ABD2QYS0</accession>
<sequence>MPLNKKKKLSPLPLSNGYGVYIEENLGSIWGGESDKKNSNFFTSVQSHSKKDPEIPKKGGKRGCEGDVEVDGVWVLQGGCLNCSGRGEKCEKLHLRTLELLSFVIVNNCGRLVAAAVHVHCC</sequence>
<dbReference type="AlphaFoldDB" id="A0ABD2QYS0"/>
<keyword evidence="3" id="KW-1185">Reference proteome</keyword>
<reference evidence="2 3" key="1">
    <citation type="submission" date="2024-05" db="EMBL/GenBank/DDBJ databases">
        <title>De novo assembly of an allotetraploid wild potato.</title>
        <authorList>
            <person name="Hosaka A.J."/>
        </authorList>
    </citation>
    <scope>NUCLEOTIDE SEQUENCE [LARGE SCALE GENOMIC DNA]</scope>
    <source>
        <tissue evidence="2">Young leaves</tissue>
    </source>
</reference>
<protein>
    <submittedName>
        <fullName evidence="2">Uncharacterized protein</fullName>
    </submittedName>
</protein>
<proteinExistence type="predicted"/>
<feature type="region of interest" description="Disordered" evidence="1">
    <location>
        <begin position="41"/>
        <end position="63"/>
    </location>
</feature>